<dbReference type="PANTHER" id="PTHR10010">
    <property type="entry name" value="SOLUTE CARRIER FAMILY 34 SODIUM PHOSPHATE , MEMBER 2-RELATED"/>
    <property type="match status" value="1"/>
</dbReference>
<feature type="transmembrane region" description="Helical" evidence="6">
    <location>
        <begin position="241"/>
        <end position="262"/>
    </location>
</feature>
<name>A0A6I6IVI7_9RHOB</name>
<keyword evidence="4 6" id="KW-1133">Transmembrane helix</keyword>
<feature type="transmembrane region" description="Helical" evidence="6">
    <location>
        <begin position="106"/>
        <end position="123"/>
    </location>
</feature>
<feature type="transmembrane region" description="Helical" evidence="6">
    <location>
        <begin position="50"/>
        <end position="71"/>
    </location>
</feature>
<dbReference type="SUPFAM" id="SSF109755">
    <property type="entry name" value="PhoU-like"/>
    <property type="match status" value="1"/>
</dbReference>
<dbReference type="AlphaFoldDB" id="A0A6I6IVI7"/>
<sequence>MPILSFLIHLAGATMLLLFAVRMVRTGIERSYGDRFQVLLTQNRWPPRAALIGVMLAIVLQSSAAVTLLSAGFVGNGLLGFTTALAVVLGGDLGSAIVIRILSLDLAWLIPVLLAIGGTLFIKSTQRHWRQMGRILMGVAFILIALQFLREAMDPIRDSAFLPAIANYLAADFVTAFLVGAALAFVMHSSVAAILMCVTLVQIGAIPFAAGISLLLGANLGGALIPVWLSRGLTTPARRVPWANAILRGGWALLALLAVNLLPLGDLLHARGGAGLLIAVHVSFNAALLLLTLPILPLVERAAQRLMPEPDTTLPGLAPIAEPVSALDPDMLDQPTLALACLKRELLRMNGLVEAMFAPVLQIYDTGDPTRIRALRRADDQVNDCLSNIRDYVASITPGSWQKSERRAARDMVDYAIALESAGDLITRRFTTLAEELHQTGAQFSAEGWAEIAALHRRIVANQKLAGNVLVSDDLESARLLSQEKSELKRAERTSRKRHLKRLQQGMQESIETSDIHLETLMAFREFNNHISAVAFPILYANGQLLETRLIDDLPKAERQA</sequence>
<gene>
    <name evidence="8" type="ORF">EI983_15810</name>
</gene>
<feature type="transmembrane region" description="Helical" evidence="6">
    <location>
        <begin position="274"/>
        <end position="296"/>
    </location>
</feature>
<dbReference type="GO" id="GO:0005886">
    <property type="term" value="C:plasma membrane"/>
    <property type="evidence" value="ECO:0007669"/>
    <property type="project" value="UniProtKB-SubCell"/>
</dbReference>
<dbReference type="RefSeq" id="WP_157708332.1">
    <property type="nucleotide sequence ID" value="NZ_CP034348.1"/>
</dbReference>
<dbReference type="Pfam" id="PF01895">
    <property type="entry name" value="PhoU"/>
    <property type="match status" value="1"/>
</dbReference>
<proteinExistence type="predicted"/>
<dbReference type="InterPro" id="IPR026022">
    <property type="entry name" value="PhoU_dom"/>
</dbReference>
<dbReference type="InterPro" id="IPR038078">
    <property type="entry name" value="PhoU-like_sf"/>
</dbReference>
<organism evidence="8 9">
    <name type="scientific">Roseovarius faecimaris</name>
    <dbReference type="NCBI Taxonomy" id="2494550"/>
    <lineage>
        <taxon>Bacteria</taxon>
        <taxon>Pseudomonadati</taxon>
        <taxon>Pseudomonadota</taxon>
        <taxon>Alphaproteobacteria</taxon>
        <taxon>Rhodobacterales</taxon>
        <taxon>Roseobacteraceae</taxon>
        <taxon>Roseovarius</taxon>
    </lineage>
</organism>
<dbReference type="NCBIfam" id="NF037997">
    <property type="entry name" value="Na_Pi_symport"/>
    <property type="match status" value="1"/>
</dbReference>
<evidence type="ECO:0000256" key="5">
    <source>
        <dbReference type="ARBA" id="ARBA00023136"/>
    </source>
</evidence>
<evidence type="ECO:0000259" key="7">
    <source>
        <dbReference type="Pfam" id="PF01895"/>
    </source>
</evidence>
<protein>
    <submittedName>
        <fullName evidence="8">Na/Pi cotransporter family protein</fullName>
    </submittedName>
</protein>
<dbReference type="KEGG" id="rom:EI983_15810"/>
<evidence type="ECO:0000256" key="2">
    <source>
        <dbReference type="ARBA" id="ARBA00022475"/>
    </source>
</evidence>
<comment type="subcellular location">
    <subcellularLocation>
        <location evidence="1">Cell membrane</location>
        <topology evidence="1">Multi-pass membrane protein</topology>
    </subcellularLocation>
</comment>
<feature type="domain" description="PhoU" evidence="7">
    <location>
        <begin position="346"/>
        <end position="427"/>
    </location>
</feature>
<dbReference type="Proteomes" id="UP000428330">
    <property type="component" value="Chromosome"/>
</dbReference>
<evidence type="ECO:0000256" key="6">
    <source>
        <dbReference type="SAM" id="Phobius"/>
    </source>
</evidence>
<dbReference type="Pfam" id="PF02690">
    <property type="entry name" value="Na_Pi_cotrans"/>
    <property type="match status" value="2"/>
</dbReference>
<dbReference type="EMBL" id="CP034348">
    <property type="protein sequence ID" value="QGX99651.1"/>
    <property type="molecule type" value="Genomic_DNA"/>
</dbReference>
<feature type="transmembrane region" description="Helical" evidence="6">
    <location>
        <begin position="135"/>
        <end position="153"/>
    </location>
</feature>
<dbReference type="Gene3D" id="1.20.58.220">
    <property type="entry name" value="Phosphate transport system protein phou homolog 2, domain 2"/>
    <property type="match status" value="1"/>
</dbReference>
<feature type="transmembrane region" description="Helical" evidence="6">
    <location>
        <begin position="208"/>
        <end position="229"/>
    </location>
</feature>
<dbReference type="PANTHER" id="PTHR10010:SF46">
    <property type="entry name" value="SODIUM-DEPENDENT PHOSPHATE TRANSPORT PROTEIN 2B"/>
    <property type="match status" value="1"/>
</dbReference>
<keyword evidence="5 6" id="KW-0472">Membrane</keyword>
<dbReference type="GO" id="GO:0005436">
    <property type="term" value="F:sodium:phosphate symporter activity"/>
    <property type="evidence" value="ECO:0007669"/>
    <property type="project" value="InterPro"/>
</dbReference>
<evidence type="ECO:0000256" key="1">
    <source>
        <dbReference type="ARBA" id="ARBA00004651"/>
    </source>
</evidence>
<keyword evidence="3 6" id="KW-0812">Transmembrane</keyword>
<evidence type="ECO:0000313" key="9">
    <source>
        <dbReference type="Proteomes" id="UP000428330"/>
    </source>
</evidence>
<feature type="transmembrane region" description="Helical" evidence="6">
    <location>
        <begin position="78"/>
        <end position="100"/>
    </location>
</feature>
<evidence type="ECO:0000256" key="3">
    <source>
        <dbReference type="ARBA" id="ARBA00022692"/>
    </source>
</evidence>
<keyword evidence="2" id="KW-1003">Cell membrane</keyword>
<evidence type="ECO:0000313" key="8">
    <source>
        <dbReference type="EMBL" id="QGX99651.1"/>
    </source>
</evidence>
<dbReference type="InterPro" id="IPR003841">
    <property type="entry name" value="Na/Pi_transpt"/>
</dbReference>
<accession>A0A6I6IVI7</accession>
<reference evidence="9" key="1">
    <citation type="submission" date="2018-12" db="EMBL/GenBank/DDBJ databases">
        <title>Complete genome sequence of Roseovarius sp. MME-070.</title>
        <authorList>
            <person name="Nam Y.-D."/>
            <person name="Kang J."/>
            <person name="Chung W.-H."/>
            <person name="Park Y.S."/>
        </authorList>
    </citation>
    <scope>NUCLEOTIDE SEQUENCE [LARGE SCALE GENOMIC DNA]</scope>
    <source>
        <strain evidence="9">MME-070</strain>
    </source>
</reference>
<evidence type="ECO:0000256" key="4">
    <source>
        <dbReference type="ARBA" id="ARBA00022989"/>
    </source>
</evidence>
<feature type="transmembrane region" description="Helical" evidence="6">
    <location>
        <begin position="173"/>
        <end position="201"/>
    </location>
</feature>
<dbReference type="OrthoDB" id="5778511at2"/>
<keyword evidence="9" id="KW-1185">Reference proteome</keyword>
<dbReference type="GO" id="GO:0044341">
    <property type="term" value="P:sodium-dependent phosphate transport"/>
    <property type="evidence" value="ECO:0007669"/>
    <property type="project" value="InterPro"/>
</dbReference>